<dbReference type="Proteomes" id="UP000054166">
    <property type="component" value="Unassembled WGS sequence"/>
</dbReference>
<evidence type="ECO:0000313" key="3">
    <source>
        <dbReference type="Proteomes" id="UP000054166"/>
    </source>
</evidence>
<organism evidence="2 3">
    <name type="scientific">Piloderma croceum (strain F 1598)</name>
    <dbReference type="NCBI Taxonomy" id="765440"/>
    <lineage>
        <taxon>Eukaryota</taxon>
        <taxon>Fungi</taxon>
        <taxon>Dikarya</taxon>
        <taxon>Basidiomycota</taxon>
        <taxon>Agaricomycotina</taxon>
        <taxon>Agaricomycetes</taxon>
        <taxon>Agaricomycetidae</taxon>
        <taxon>Atheliales</taxon>
        <taxon>Atheliaceae</taxon>
        <taxon>Piloderma</taxon>
    </lineage>
</organism>
<protein>
    <submittedName>
        <fullName evidence="2">Uncharacterized protein</fullName>
    </submittedName>
</protein>
<evidence type="ECO:0000313" key="2">
    <source>
        <dbReference type="EMBL" id="KIM77637.1"/>
    </source>
</evidence>
<gene>
    <name evidence="2" type="ORF">PILCRDRAFT_11891</name>
</gene>
<keyword evidence="3" id="KW-1185">Reference proteome</keyword>
<sequence>MNTDHAEDQKKLFRLFMAWKESCEREMQGQEAILSASLAEVIPLLWKEIQQNIADAGGLASWEALPPNKQESREIAAYQRVCVNLGEDRLEALTPEDCRYASLFIWGGCCMHKEMNSVKGGNTRMMAWWLENDLVGPMKLYNRDNSAAATLGGEAARERASEVSQAGGVKLTSLAGAVFANKDKKKGQQDTLQVHLQSTVGYMVCFPGTSSTRYGSHGNAAIELIRNFTNIEQNIYLGLHDNPTITELCVLILYALSVTHPYMRQVRGPNATETNLLDMGPVHDKVIAHCRTIIDNPDLLLSSEALYATGSMDGNIWERLDAFYGVHALAPGLPHLRGAMIAFFEGALDTWLRFTSEYQPDGLIASASAAERLRAYMLPTNDDNEGGLGGKRVTTQHAPNMTLESHNARATYRKNNTSAFIRKTLTLADWKYLRRKAREIDSSGMAKKRREIQAAAQRDTVEKKRKATAEQKAAHNAKCAKIDAVVARLDVRSIQDAPGTNADLDLQLEWHRRRDTLVLKKTDVKLKVDKIKALVEAVERHNSGNQVAAVPIDDSVIQVGVPSDLDEEEDDFE</sequence>
<dbReference type="EMBL" id="KN833023">
    <property type="protein sequence ID" value="KIM77637.1"/>
    <property type="molecule type" value="Genomic_DNA"/>
</dbReference>
<dbReference type="InParanoid" id="A0A0C3BJY0"/>
<proteinExistence type="predicted"/>
<name>A0A0C3BJY0_PILCF</name>
<dbReference type="STRING" id="765440.A0A0C3BJY0"/>
<accession>A0A0C3BJY0</accession>
<feature type="region of interest" description="Disordered" evidence="1">
    <location>
        <begin position="444"/>
        <end position="464"/>
    </location>
</feature>
<reference evidence="3" key="2">
    <citation type="submission" date="2015-01" db="EMBL/GenBank/DDBJ databases">
        <title>Evolutionary Origins and Diversification of the Mycorrhizal Mutualists.</title>
        <authorList>
            <consortium name="DOE Joint Genome Institute"/>
            <consortium name="Mycorrhizal Genomics Consortium"/>
            <person name="Kohler A."/>
            <person name="Kuo A."/>
            <person name="Nagy L.G."/>
            <person name="Floudas D."/>
            <person name="Copeland A."/>
            <person name="Barry K.W."/>
            <person name="Cichocki N."/>
            <person name="Veneault-Fourrey C."/>
            <person name="LaButti K."/>
            <person name="Lindquist E.A."/>
            <person name="Lipzen A."/>
            <person name="Lundell T."/>
            <person name="Morin E."/>
            <person name="Murat C."/>
            <person name="Riley R."/>
            <person name="Ohm R."/>
            <person name="Sun H."/>
            <person name="Tunlid A."/>
            <person name="Henrissat B."/>
            <person name="Grigoriev I.V."/>
            <person name="Hibbett D.S."/>
            <person name="Martin F."/>
        </authorList>
    </citation>
    <scope>NUCLEOTIDE SEQUENCE [LARGE SCALE GENOMIC DNA]</scope>
    <source>
        <strain evidence="3">F 1598</strain>
    </source>
</reference>
<dbReference type="HOGENOM" id="CLU_006824_2_1_1"/>
<reference evidence="2 3" key="1">
    <citation type="submission" date="2014-04" db="EMBL/GenBank/DDBJ databases">
        <authorList>
            <consortium name="DOE Joint Genome Institute"/>
            <person name="Kuo A."/>
            <person name="Tarkka M."/>
            <person name="Buscot F."/>
            <person name="Kohler A."/>
            <person name="Nagy L.G."/>
            <person name="Floudas D."/>
            <person name="Copeland A."/>
            <person name="Barry K.W."/>
            <person name="Cichocki N."/>
            <person name="Veneault-Fourrey C."/>
            <person name="LaButti K."/>
            <person name="Lindquist E.A."/>
            <person name="Lipzen A."/>
            <person name="Lundell T."/>
            <person name="Morin E."/>
            <person name="Murat C."/>
            <person name="Sun H."/>
            <person name="Tunlid A."/>
            <person name="Henrissat B."/>
            <person name="Grigoriev I.V."/>
            <person name="Hibbett D.S."/>
            <person name="Martin F."/>
            <person name="Nordberg H.P."/>
            <person name="Cantor M.N."/>
            <person name="Hua S.X."/>
        </authorList>
    </citation>
    <scope>NUCLEOTIDE SEQUENCE [LARGE SCALE GENOMIC DNA]</scope>
    <source>
        <strain evidence="2 3">F 1598</strain>
    </source>
</reference>
<dbReference type="AlphaFoldDB" id="A0A0C3BJY0"/>
<evidence type="ECO:0000256" key="1">
    <source>
        <dbReference type="SAM" id="MobiDB-lite"/>
    </source>
</evidence>
<dbReference type="OrthoDB" id="3236156at2759"/>